<evidence type="ECO:0000313" key="7">
    <source>
        <dbReference type="Proteomes" id="UP000076722"/>
    </source>
</evidence>
<accession>A0A164N4L1</accession>
<keyword evidence="2 4" id="KW-0863">Zinc-finger</keyword>
<keyword evidence="3" id="KW-0862">Zinc</keyword>
<dbReference type="PROSITE" id="PS50865">
    <property type="entry name" value="ZF_MYND_2"/>
    <property type="match status" value="1"/>
</dbReference>
<evidence type="ECO:0000259" key="5">
    <source>
        <dbReference type="PROSITE" id="PS50865"/>
    </source>
</evidence>
<evidence type="ECO:0000256" key="2">
    <source>
        <dbReference type="ARBA" id="ARBA00022771"/>
    </source>
</evidence>
<dbReference type="SUPFAM" id="SSF48371">
    <property type="entry name" value="ARM repeat"/>
    <property type="match status" value="1"/>
</dbReference>
<dbReference type="OrthoDB" id="341421at2759"/>
<dbReference type="Gene3D" id="6.10.140.2220">
    <property type="match status" value="1"/>
</dbReference>
<dbReference type="Proteomes" id="UP000076722">
    <property type="component" value="Unassembled WGS sequence"/>
</dbReference>
<gene>
    <name evidence="6" type="ORF">SISNIDRAFT_460956</name>
</gene>
<dbReference type="Pfam" id="PF01753">
    <property type="entry name" value="zf-MYND"/>
    <property type="match status" value="1"/>
</dbReference>
<evidence type="ECO:0000256" key="1">
    <source>
        <dbReference type="ARBA" id="ARBA00022723"/>
    </source>
</evidence>
<protein>
    <recommendedName>
        <fullName evidence="5">MYND-type domain-containing protein</fullName>
    </recommendedName>
</protein>
<dbReference type="GO" id="GO:0008270">
    <property type="term" value="F:zinc ion binding"/>
    <property type="evidence" value="ECO:0007669"/>
    <property type="project" value="UniProtKB-KW"/>
</dbReference>
<sequence length="698" mass="78603">MSGIQKLQDNLSHLTVKSCTRPKGYELLNSKSFVADYVGLDPRSRNTYKKMHERFSQIMTTLEKLYTDHIGVSSIVILCVIDLVRDMAADVVLMNKIYKLKHVWLLRMVDLLEHELLRFAALDALSRFLMHPSPEICEDLLVNHIDKITSVLFVPDLDPQLARHTLHIMGTIIRSTLGSRDTDTVKSAISKKNVNVKGILKVLMNHLQNSPGTDPEIATTTCNQMLLSGSLSFVYPDITSRTSIVLQCYTACLRSASLKVRCQGMQTIYDNGTDTRKGDPPQPFGHYQIIRAWTAGFSADIQADLAVYGGNRCQGPMSMKAVQILYISVATLKKGDFYNFGLTLIKCHPGVEHLIFMLPCPWKSAAHPFNTWLEAIPHTVNVMRSKSDLDNADILEIRYLLKTMKTAEAHELARKAARRSPTIGFWYFAQVFGSDGEHLELLEIGQKGLKCPILTSEERYGLLYGNSLRGWQLAMSAIASDKANYEKGVAYLTRCHEDLQLIMDISPPDNPGMIELVDLLILVTILIRGPELRTDLNSELGPLLKKRSLISRMHDQIALMEPTAVSGPFSSTIAKDVLFKHLATAAIEWKDFIARCDTCAWAEEERALKTGGPPPQYTYDRIEGRHLDVLRAASERTVETFIASDFEVRLYNCFWCQSPSAVLRKCSICQQACYCDSKCQKLHWKEHKKVCKSPQLSK</sequence>
<dbReference type="InterPro" id="IPR016024">
    <property type="entry name" value="ARM-type_fold"/>
</dbReference>
<evidence type="ECO:0000313" key="6">
    <source>
        <dbReference type="EMBL" id="KZS87349.1"/>
    </source>
</evidence>
<keyword evidence="1" id="KW-0479">Metal-binding</keyword>
<evidence type="ECO:0000256" key="3">
    <source>
        <dbReference type="ARBA" id="ARBA00022833"/>
    </source>
</evidence>
<name>A0A164N4L1_9AGAM</name>
<dbReference type="AlphaFoldDB" id="A0A164N4L1"/>
<proteinExistence type="predicted"/>
<dbReference type="InterPro" id="IPR002893">
    <property type="entry name" value="Znf_MYND"/>
</dbReference>
<dbReference type="PROSITE" id="PS01360">
    <property type="entry name" value="ZF_MYND_1"/>
    <property type="match status" value="1"/>
</dbReference>
<dbReference type="SUPFAM" id="SSF144232">
    <property type="entry name" value="HIT/MYND zinc finger-like"/>
    <property type="match status" value="1"/>
</dbReference>
<organism evidence="6 7">
    <name type="scientific">Sistotremastrum niveocremeum HHB9708</name>
    <dbReference type="NCBI Taxonomy" id="1314777"/>
    <lineage>
        <taxon>Eukaryota</taxon>
        <taxon>Fungi</taxon>
        <taxon>Dikarya</taxon>
        <taxon>Basidiomycota</taxon>
        <taxon>Agaricomycotina</taxon>
        <taxon>Agaricomycetes</taxon>
        <taxon>Sistotremastrales</taxon>
        <taxon>Sistotremastraceae</taxon>
        <taxon>Sertulicium</taxon>
        <taxon>Sertulicium niveocremeum</taxon>
    </lineage>
</organism>
<feature type="domain" description="MYND-type" evidence="5">
    <location>
        <begin position="653"/>
        <end position="691"/>
    </location>
</feature>
<keyword evidence="7" id="KW-1185">Reference proteome</keyword>
<evidence type="ECO:0000256" key="4">
    <source>
        <dbReference type="PROSITE-ProRule" id="PRU00134"/>
    </source>
</evidence>
<reference evidence="6 7" key="1">
    <citation type="journal article" date="2016" name="Mol. Biol. Evol.">
        <title>Comparative Genomics of Early-Diverging Mushroom-Forming Fungi Provides Insights into the Origins of Lignocellulose Decay Capabilities.</title>
        <authorList>
            <person name="Nagy L.G."/>
            <person name="Riley R."/>
            <person name="Tritt A."/>
            <person name="Adam C."/>
            <person name="Daum C."/>
            <person name="Floudas D."/>
            <person name="Sun H."/>
            <person name="Yadav J.S."/>
            <person name="Pangilinan J."/>
            <person name="Larsson K.H."/>
            <person name="Matsuura K."/>
            <person name="Barry K."/>
            <person name="Labutti K."/>
            <person name="Kuo R."/>
            <person name="Ohm R.A."/>
            <person name="Bhattacharya S.S."/>
            <person name="Shirouzu T."/>
            <person name="Yoshinaga Y."/>
            <person name="Martin F.M."/>
            <person name="Grigoriev I.V."/>
            <person name="Hibbett D.S."/>
        </authorList>
    </citation>
    <scope>NUCLEOTIDE SEQUENCE [LARGE SCALE GENOMIC DNA]</scope>
    <source>
        <strain evidence="6 7">HHB9708</strain>
    </source>
</reference>
<dbReference type="EMBL" id="KV419451">
    <property type="protein sequence ID" value="KZS87349.1"/>
    <property type="molecule type" value="Genomic_DNA"/>
</dbReference>